<dbReference type="Pfam" id="PF00097">
    <property type="entry name" value="zf-C3HC4"/>
    <property type="match status" value="1"/>
</dbReference>
<dbReference type="EMBL" id="JARJLG010000333">
    <property type="protein sequence ID" value="KAJ7716328.1"/>
    <property type="molecule type" value="Genomic_DNA"/>
</dbReference>
<dbReference type="PANTHER" id="PTHR23327">
    <property type="entry name" value="RING FINGER PROTEIN 127"/>
    <property type="match status" value="1"/>
</dbReference>
<dbReference type="Pfam" id="PF03105">
    <property type="entry name" value="SPX"/>
    <property type="match status" value="1"/>
</dbReference>
<keyword evidence="3" id="KW-0862">Zinc</keyword>
<dbReference type="SUPFAM" id="SSF57850">
    <property type="entry name" value="RING/U-box"/>
    <property type="match status" value="1"/>
</dbReference>
<organism evidence="8 9">
    <name type="scientific">Mycena maculata</name>
    <dbReference type="NCBI Taxonomy" id="230809"/>
    <lineage>
        <taxon>Eukaryota</taxon>
        <taxon>Fungi</taxon>
        <taxon>Dikarya</taxon>
        <taxon>Basidiomycota</taxon>
        <taxon>Agaricomycotina</taxon>
        <taxon>Agaricomycetes</taxon>
        <taxon>Agaricomycetidae</taxon>
        <taxon>Agaricales</taxon>
        <taxon>Marasmiineae</taxon>
        <taxon>Mycenaceae</taxon>
        <taxon>Mycena</taxon>
    </lineage>
</organism>
<evidence type="ECO:0000313" key="8">
    <source>
        <dbReference type="EMBL" id="KAJ7716328.1"/>
    </source>
</evidence>
<feature type="compositionally biased region" description="Acidic residues" evidence="5">
    <location>
        <begin position="104"/>
        <end position="113"/>
    </location>
</feature>
<dbReference type="PANTHER" id="PTHR23327:SF51">
    <property type="entry name" value="TRANSCRIPTIONAL REGULATOR OF YEAST FORM ADHERENCE 3"/>
    <property type="match status" value="1"/>
</dbReference>
<evidence type="ECO:0000256" key="1">
    <source>
        <dbReference type="ARBA" id="ARBA00022723"/>
    </source>
</evidence>
<dbReference type="AlphaFoldDB" id="A0AAD7HAY6"/>
<evidence type="ECO:0000259" key="6">
    <source>
        <dbReference type="PROSITE" id="PS50089"/>
    </source>
</evidence>
<dbReference type="SMART" id="SM00184">
    <property type="entry name" value="RING"/>
    <property type="match status" value="1"/>
</dbReference>
<dbReference type="GO" id="GO:0008270">
    <property type="term" value="F:zinc ion binding"/>
    <property type="evidence" value="ECO:0007669"/>
    <property type="project" value="UniProtKB-KW"/>
</dbReference>
<dbReference type="InterPro" id="IPR001841">
    <property type="entry name" value="Znf_RING"/>
</dbReference>
<keyword evidence="1" id="KW-0479">Metal-binding</keyword>
<proteinExistence type="predicted"/>
<evidence type="ECO:0000256" key="3">
    <source>
        <dbReference type="ARBA" id="ARBA00022833"/>
    </source>
</evidence>
<sequence length="474" mass="53111">MHFSKTYEQLLQDLPPELSENAIQYRQLKKLIKQVVVELSTMGLGPTVLQDLLQSGIDSTGHGKEKAATGVVYELNSESGNIEPRLRLWVQPPNPPSPPSRIEEVDDDEDTDASEARVDDASQVALLWALQRHMEPPDPDANPAFDTRNKVEIVIPLVSDSAFFQLLATTLQALGDNLLAINTQFVQTLTELTKAVSQSARPASSTSKFKPLSALVNPGGVRVETSSKNSDLSAWREIFRLYVEAEIFENVNERNRGERSIEESETRLKQFAERVTTRGLGDGRQLKLRQSRNALDSFLQLNLFILNIKKFELANAEATRKILKKHSKRTALPMEDSNHTSSLSLLPTRDTSLPRILVQELGTTLLPIIPSLDDYSCLICTSLAFKPIRLNCGHLFCVRCLVKMQKSGSADCPMCRAPCVLLANRSNVDWALLNFMRDWFPEEATSKQSQNEREASEEQLRELGLDPNVRCILM</sequence>
<accession>A0AAD7HAY6</accession>
<dbReference type="PROSITE" id="PS00518">
    <property type="entry name" value="ZF_RING_1"/>
    <property type="match status" value="1"/>
</dbReference>
<dbReference type="InterPro" id="IPR017907">
    <property type="entry name" value="Znf_RING_CS"/>
</dbReference>
<protein>
    <submittedName>
        <fullName evidence="8">SPX domain-containing protein</fullName>
    </submittedName>
</protein>
<dbReference type="InterPro" id="IPR013083">
    <property type="entry name" value="Znf_RING/FYVE/PHD"/>
</dbReference>
<feature type="domain" description="SPX" evidence="7">
    <location>
        <begin position="1"/>
        <end position="340"/>
    </location>
</feature>
<evidence type="ECO:0000259" key="7">
    <source>
        <dbReference type="PROSITE" id="PS51382"/>
    </source>
</evidence>
<feature type="domain" description="RING-type" evidence="6">
    <location>
        <begin position="377"/>
        <end position="416"/>
    </location>
</feature>
<evidence type="ECO:0000256" key="2">
    <source>
        <dbReference type="ARBA" id="ARBA00022771"/>
    </source>
</evidence>
<comment type="caution">
    <text evidence="8">The sequence shown here is derived from an EMBL/GenBank/DDBJ whole genome shotgun (WGS) entry which is preliminary data.</text>
</comment>
<dbReference type="Proteomes" id="UP001215280">
    <property type="component" value="Unassembled WGS sequence"/>
</dbReference>
<dbReference type="PROSITE" id="PS50089">
    <property type="entry name" value="ZF_RING_2"/>
    <property type="match status" value="1"/>
</dbReference>
<keyword evidence="2 4" id="KW-0863">Zinc-finger</keyword>
<dbReference type="Gene3D" id="3.30.40.10">
    <property type="entry name" value="Zinc/RING finger domain, C3HC4 (zinc finger)"/>
    <property type="match status" value="1"/>
</dbReference>
<keyword evidence="9" id="KW-1185">Reference proteome</keyword>
<gene>
    <name evidence="8" type="ORF">DFH07DRAFT_355181</name>
</gene>
<dbReference type="InterPro" id="IPR018957">
    <property type="entry name" value="Znf_C3HC4_RING-type"/>
</dbReference>
<evidence type="ECO:0000313" key="9">
    <source>
        <dbReference type="Proteomes" id="UP001215280"/>
    </source>
</evidence>
<dbReference type="PROSITE" id="PS51382">
    <property type="entry name" value="SPX"/>
    <property type="match status" value="1"/>
</dbReference>
<evidence type="ECO:0000256" key="4">
    <source>
        <dbReference type="PROSITE-ProRule" id="PRU00175"/>
    </source>
</evidence>
<name>A0AAD7HAY6_9AGAR</name>
<reference evidence="8" key="1">
    <citation type="submission" date="2023-03" db="EMBL/GenBank/DDBJ databases">
        <title>Massive genome expansion in bonnet fungi (Mycena s.s.) driven by repeated elements and novel gene families across ecological guilds.</title>
        <authorList>
            <consortium name="Lawrence Berkeley National Laboratory"/>
            <person name="Harder C.B."/>
            <person name="Miyauchi S."/>
            <person name="Viragh M."/>
            <person name="Kuo A."/>
            <person name="Thoen E."/>
            <person name="Andreopoulos B."/>
            <person name="Lu D."/>
            <person name="Skrede I."/>
            <person name="Drula E."/>
            <person name="Henrissat B."/>
            <person name="Morin E."/>
            <person name="Kohler A."/>
            <person name="Barry K."/>
            <person name="LaButti K."/>
            <person name="Morin E."/>
            <person name="Salamov A."/>
            <person name="Lipzen A."/>
            <person name="Mereny Z."/>
            <person name="Hegedus B."/>
            <person name="Baldrian P."/>
            <person name="Stursova M."/>
            <person name="Weitz H."/>
            <person name="Taylor A."/>
            <person name="Grigoriev I.V."/>
            <person name="Nagy L.G."/>
            <person name="Martin F."/>
            <person name="Kauserud H."/>
        </authorList>
    </citation>
    <scope>NUCLEOTIDE SEQUENCE</scope>
    <source>
        <strain evidence="8">CBHHK188m</strain>
    </source>
</reference>
<dbReference type="InterPro" id="IPR004331">
    <property type="entry name" value="SPX_dom"/>
</dbReference>
<feature type="region of interest" description="Disordered" evidence="5">
    <location>
        <begin position="89"/>
        <end position="117"/>
    </location>
</feature>
<evidence type="ECO:0000256" key="5">
    <source>
        <dbReference type="SAM" id="MobiDB-lite"/>
    </source>
</evidence>